<proteinExistence type="predicted"/>
<keyword evidence="7" id="KW-0406">Ion transport</keyword>
<reference evidence="9 10" key="1">
    <citation type="submission" date="2020-08" db="EMBL/GenBank/DDBJ databases">
        <title>Genome public.</title>
        <authorList>
            <person name="Liu C."/>
            <person name="Sun Q."/>
        </authorList>
    </citation>
    <scope>NUCLEOTIDE SEQUENCE [LARGE SCALE GENOMIC DNA]</scope>
    <source>
        <strain evidence="9 10">NSJ-71</strain>
    </source>
</reference>
<keyword evidence="5 8" id="KW-1133">Transmembrane helix</keyword>
<dbReference type="Proteomes" id="UP000636755">
    <property type="component" value="Unassembled WGS sequence"/>
</dbReference>
<evidence type="ECO:0000313" key="10">
    <source>
        <dbReference type="Proteomes" id="UP000636755"/>
    </source>
</evidence>
<keyword evidence="7" id="KW-0813">Transport</keyword>
<evidence type="ECO:0000256" key="7">
    <source>
        <dbReference type="PIRNR" id="PIRNR015658"/>
    </source>
</evidence>
<sequence length="412" mass="43519">MEILQGFVDAVVGIFNSSGLTTLNWQNYVMIGISIVLLYLAIKKQYEPLLLLPIAFGMLLVNLYPSIMSAPSTEMIPLADYVKDHTGAIQYPITELNGAEYVNYPTNGGLLWYLYQGVKLGIYPPLIFLGIGCMTDFGPLISNPKSLILGAAAQIGIFLTFTGAIFLGFTAAEAGAIGIIGGADGPTAIFVTTKLAPHLLGSIAIAAYSYMALVPIIQPPIMKFLTTKKERSVVMEQLRPVSKLEKIMFPVIVVIIIAIFLPDAAPLVGMLMLGNLFKESGVVERINKTAQNELMNIITIFLGTTVGATASGQTFLTFATIKIIVLGLIAFCLGTAFGVLFGKIMYVATGGKVNPLIGSAGVSAVPMAARVSQKVGQQENPGNFLLMHAMGPNVAGVIGSAVAAGVLLNVVG</sequence>
<feature type="transmembrane region" description="Helical" evidence="8">
    <location>
        <begin position="394"/>
        <end position="411"/>
    </location>
</feature>
<keyword evidence="4" id="KW-1278">Translocase</keyword>
<name>A0ABR7HI81_9FIRM</name>
<evidence type="ECO:0000256" key="2">
    <source>
        <dbReference type="ARBA" id="ARBA00022475"/>
    </source>
</evidence>
<dbReference type="InterPro" id="IPR005661">
    <property type="entry name" value="OadB_MmdB"/>
</dbReference>
<organism evidence="9 10">
    <name type="scientific">Ruminococcus intestinalis</name>
    <dbReference type="NCBI Taxonomy" id="2763066"/>
    <lineage>
        <taxon>Bacteria</taxon>
        <taxon>Bacillati</taxon>
        <taxon>Bacillota</taxon>
        <taxon>Clostridia</taxon>
        <taxon>Eubacteriales</taxon>
        <taxon>Oscillospiraceae</taxon>
        <taxon>Ruminococcus</taxon>
    </lineage>
</organism>
<feature type="transmembrane region" description="Helical" evidence="8">
    <location>
        <begin position="113"/>
        <end position="135"/>
    </location>
</feature>
<feature type="transmembrane region" description="Helical" evidence="8">
    <location>
        <begin position="247"/>
        <end position="274"/>
    </location>
</feature>
<evidence type="ECO:0000256" key="3">
    <source>
        <dbReference type="ARBA" id="ARBA00022692"/>
    </source>
</evidence>
<keyword evidence="7" id="KW-0739">Sodium transport</keyword>
<comment type="subcellular location">
    <subcellularLocation>
        <location evidence="1">Cell membrane</location>
        <topology evidence="1">Multi-pass membrane protein</topology>
    </subcellularLocation>
</comment>
<feature type="transmembrane region" description="Helical" evidence="8">
    <location>
        <begin position="147"/>
        <end position="180"/>
    </location>
</feature>
<dbReference type="NCBIfam" id="TIGR01109">
    <property type="entry name" value="Na_pump_decarbB"/>
    <property type="match status" value="1"/>
</dbReference>
<evidence type="ECO:0000313" key="9">
    <source>
        <dbReference type="EMBL" id="MBC5727224.1"/>
    </source>
</evidence>
<keyword evidence="6 7" id="KW-0472">Membrane</keyword>
<dbReference type="PANTHER" id="PTHR35806:SF1">
    <property type="entry name" value="OXALOACETATE DECARBOXYLASE BETA CHAIN 2"/>
    <property type="match status" value="1"/>
</dbReference>
<evidence type="ECO:0000256" key="4">
    <source>
        <dbReference type="ARBA" id="ARBA00022967"/>
    </source>
</evidence>
<dbReference type="PIRSF" id="PIRSF015658">
    <property type="entry name" value="MmdB_OadB"/>
    <property type="match status" value="1"/>
</dbReference>
<dbReference type="EMBL" id="JACOPS010000001">
    <property type="protein sequence ID" value="MBC5727224.1"/>
    <property type="molecule type" value="Genomic_DNA"/>
</dbReference>
<protein>
    <submittedName>
        <fullName evidence="9">Sodium ion-translocating decarboxylase subunit beta</fullName>
    </submittedName>
</protein>
<dbReference type="RefSeq" id="WP_186934599.1">
    <property type="nucleotide sequence ID" value="NZ_JACOPS010000001.1"/>
</dbReference>
<feature type="transmembrane region" description="Helical" evidence="8">
    <location>
        <begin position="25"/>
        <end position="42"/>
    </location>
</feature>
<evidence type="ECO:0000256" key="6">
    <source>
        <dbReference type="ARBA" id="ARBA00023136"/>
    </source>
</evidence>
<feature type="transmembrane region" description="Helical" evidence="8">
    <location>
        <begin position="200"/>
        <end position="226"/>
    </location>
</feature>
<dbReference type="PANTHER" id="PTHR35806">
    <property type="entry name" value="OXALOACETATE DECARBOXYLASE BETA CHAIN 2"/>
    <property type="match status" value="1"/>
</dbReference>
<comment type="caution">
    <text evidence="9">The sequence shown here is derived from an EMBL/GenBank/DDBJ whole genome shotgun (WGS) entry which is preliminary data.</text>
</comment>
<feature type="transmembrane region" description="Helical" evidence="8">
    <location>
        <begin position="323"/>
        <end position="346"/>
    </location>
</feature>
<evidence type="ECO:0000256" key="8">
    <source>
        <dbReference type="SAM" id="Phobius"/>
    </source>
</evidence>
<keyword evidence="10" id="KW-1185">Reference proteome</keyword>
<gene>
    <name evidence="9" type="ORF">H8R91_01510</name>
</gene>
<evidence type="ECO:0000256" key="1">
    <source>
        <dbReference type="ARBA" id="ARBA00004651"/>
    </source>
</evidence>
<feature type="transmembrane region" description="Helical" evidence="8">
    <location>
        <begin position="49"/>
        <end position="67"/>
    </location>
</feature>
<feature type="transmembrane region" description="Helical" evidence="8">
    <location>
        <begin position="294"/>
        <end position="316"/>
    </location>
</feature>
<keyword evidence="2 7" id="KW-1003">Cell membrane</keyword>
<keyword evidence="3 8" id="KW-0812">Transmembrane</keyword>
<evidence type="ECO:0000256" key="5">
    <source>
        <dbReference type="ARBA" id="ARBA00022989"/>
    </source>
</evidence>
<keyword evidence="7" id="KW-0915">Sodium</keyword>
<accession>A0ABR7HI81</accession>
<dbReference type="Pfam" id="PF03977">
    <property type="entry name" value="OAD_beta"/>
    <property type="match status" value="1"/>
</dbReference>